<keyword evidence="4" id="KW-1185">Reference proteome</keyword>
<feature type="region of interest" description="Disordered" evidence="1">
    <location>
        <begin position="1"/>
        <end position="20"/>
    </location>
</feature>
<dbReference type="InterPro" id="IPR005303">
    <property type="entry name" value="MOCOS_middle"/>
</dbReference>
<name>A0A2Y8ZP05_9MICO</name>
<feature type="domain" description="MOSC" evidence="2">
    <location>
        <begin position="153"/>
        <end position="291"/>
    </location>
</feature>
<protein>
    <recommendedName>
        <fullName evidence="2">MOSC domain-containing protein</fullName>
    </recommendedName>
</protein>
<accession>A0A2Y8ZP05</accession>
<dbReference type="GO" id="GO:0030170">
    <property type="term" value="F:pyridoxal phosphate binding"/>
    <property type="evidence" value="ECO:0007669"/>
    <property type="project" value="InterPro"/>
</dbReference>
<dbReference type="Pfam" id="PF03476">
    <property type="entry name" value="MOSC_N"/>
    <property type="match status" value="1"/>
</dbReference>
<dbReference type="OrthoDB" id="9793178at2"/>
<evidence type="ECO:0000256" key="1">
    <source>
        <dbReference type="SAM" id="MobiDB-lite"/>
    </source>
</evidence>
<proteinExistence type="predicted"/>
<sequence>MTCPTCRPANEPSAAKTSTTNLGPVQVTALNLHPVKSTAIRRVDSAYVGLAGLRGDREWMIVDDAGDMVSAREINQLFTIVADTPQTGGTADLTLSAPGTEPLEISFPYAGRLAPARLFTRPHTQVRYAGPAADRWLAGVLGRDDLHLVWCEDPLQRSLNPQFSRPEDHAVFQDGYPVTLASTTSAALLSDWAGKDLAVQRFRANVVIDGNEAFVEDTWTSVRIGDVPFRVAKAVDRCVMTTIDPVSLDRSKEPIATLAKHRRWDGKTWFAIHLIPDAEGEIHVGDEVTPA</sequence>
<dbReference type="Pfam" id="PF03473">
    <property type="entry name" value="MOSC"/>
    <property type="match status" value="1"/>
</dbReference>
<reference evidence="4" key="1">
    <citation type="submission" date="2016-10" db="EMBL/GenBank/DDBJ databases">
        <authorList>
            <person name="Varghese N."/>
            <person name="Submissions S."/>
        </authorList>
    </citation>
    <scope>NUCLEOTIDE SEQUENCE [LARGE SCALE GENOMIC DNA]</scope>
    <source>
        <strain evidence="4">DSM 22951</strain>
    </source>
</reference>
<dbReference type="SUPFAM" id="SSF50800">
    <property type="entry name" value="PK beta-barrel domain-like"/>
    <property type="match status" value="1"/>
</dbReference>
<evidence type="ECO:0000259" key="2">
    <source>
        <dbReference type="PROSITE" id="PS51340"/>
    </source>
</evidence>
<dbReference type="InterPro" id="IPR005302">
    <property type="entry name" value="MoCF_Sase_C"/>
</dbReference>
<dbReference type="PANTHER" id="PTHR14237">
    <property type="entry name" value="MOLYBDOPTERIN COFACTOR SULFURASE MOSC"/>
    <property type="match status" value="1"/>
</dbReference>
<evidence type="ECO:0000313" key="3">
    <source>
        <dbReference type="EMBL" id="SSA33048.1"/>
    </source>
</evidence>
<dbReference type="EMBL" id="UESZ01000001">
    <property type="protein sequence ID" value="SSA33048.1"/>
    <property type="molecule type" value="Genomic_DNA"/>
</dbReference>
<dbReference type="PROSITE" id="PS51340">
    <property type="entry name" value="MOSC"/>
    <property type="match status" value="1"/>
</dbReference>
<dbReference type="SUPFAM" id="SSF141673">
    <property type="entry name" value="MOSC N-terminal domain-like"/>
    <property type="match status" value="1"/>
</dbReference>
<dbReference type="GO" id="GO:0003824">
    <property type="term" value="F:catalytic activity"/>
    <property type="evidence" value="ECO:0007669"/>
    <property type="project" value="InterPro"/>
</dbReference>
<organism evidence="3 4">
    <name type="scientific">Branchiibius hedensis</name>
    <dbReference type="NCBI Taxonomy" id="672460"/>
    <lineage>
        <taxon>Bacteria</taxon>
        <taxon>Bacillati</taxon>
        <taxon>Actinomycetota</taxon>
        <taxon>Actinomycetes</taxon>
        <taxon>Micrococcales</taxon>
        <taxon>Dermacoccaceae</taxon>
        <taxon>Branchiibius</taxon>
    </lineage>
</organism>
<dbReference type="PANTHER" id="PTHR14237:SF19">
    <property type="entry name" value="MITOCHONDRIAL AMIDOXIME REDUCING COMPONENT 1"/>
    <property type="match status" value="1"/>
</dbReference>
<dbReference type="AlphaFoldDB" id="A0A2Y8ZP05"/>
<gene>
    <name evidence="3" type="ORF">SAMN04489750_0319</name>
</gene>
<dbReference type="Proteomes" id="UP000250028">
    <property type="component" value="Unassembled WGS sequence"/>
</dbReference>
<evidence type="ECO:0000313" key="4">
    <source>
        <dbReference type="Proteomes" id="UP000250028"/>
    </source>
</evidence>
<dbReference type="InterPro" id="IPR011037">
    <property type="entry name" value="Pyrv_Knase-like_insert_dom_sf"/>
</dbReference>
<dbReference type="GO" id="GO:0030151">
    <property type="term" value="F:molybdenum ion binding"/>
    <property type="evidence" value="ECO:0007669"/>
    <property type="project" value="InterPro"/>
</dbReference>